<dbReference type="STRING" id="762948.HMPREF0733_11740"/>
<name>A0A2A8D7J6_9MICC</name>
<dbReference type="GeneID" id="29743387"/>
<evidence type="ECO:0000313" key="3">
    <source>
        <dbReference type="EMBL" id="VEJ29187.1"/>
    </source>
</evidence>
<evidence type="ECO:0000313" key="2">
    <source>
        <dbReference type="EMBL" id="PEN16578.1"/>
    </source>
</evidence>
<gene>
    <name evidence="1" type="ORF">B8W87_03590</name>
    <name evidence="2" type="ORF">CRM92_00605</name>
    <name evidence="3" type="ORF">NCTC10918_00433</name>
</gene>
<evidence type="ECO:0000313" key="4">
    <source>
        <dbReference type="Proteomes" id="UP000216195"/>
    </source>
</evidence>
<keyword evidence="5" id="KW-1185">Reference proteome</keyword>
<reference evidence="2" key="2">
    <citation type="submission" date="2017-10" db="EMBL/GenBank/DDBJ databases">
        <title>Kefir isolates.</title>
        <authorList>
            <person name="Kim Y."/>
            <person name="Blasche S."/>
        </authorList>
    </citation>
    <scope>NUCLEOTIDE SEQUENCE [LARGE SCALE GENOMIC DNA]</scope>
    <source>
        <strain evidence="2">OG2-2</strain>
    </source>
</reference>
<dbReference type="InterPro" id="IPR018561">
    <property type="entry name" value="AosR"/>
</dbReference>
<accession>A0A2A8D7J6</accession>
<dbReference type="EMBL" id="NCWU01000003">
    <property type="protein sequence ID" value="PAK86213.1"/>
    <property type="molecule type" value="Genomic_DNA"/>
</dbReference>
<dbReference type="AlphaFoldDB" id="A0A2A8D7J6"/>
<dbReference type="Proteomes" id="UP000216195">
    <property type="component" value="Unassembled WGS sequence"/>
</dbReference>
<dbReference type="Proteomes" id="UP000270988">
    <property type="component" value="Chromosome"/>
</dbReference>
<reference evidence="1 4" key="1">
    <citation type="submission" date="2017-04" db="EMBL/GenBank/DDBJ databases">
        <title>Kefir bacterial isolates.</title>
        <authorList>
            <person name="Kim Y."/>
            <person name="Blasche S."/>
            <person name="Patil K.R."/>
        </authorList>
    </citation>
    <scope>NUCLEOTIDE SEQUENCE [LARGE SCALE GENOMIC DNA]</scope>
    <source>
        <strain evidence="1 4">OG2-1</strain>
    </source>
</reference>
<evidence type="ECO:0000313" key="5">
    <source>
        <dbReference type="Proteomes" id="UP000219947"/>
    </source>
</evidence>
<sequence>MAQGFRHTPHGYAARFEKAEFDLIRDLAEDVIALLESPDSENHDPLEALIGIVENPSIPDDPAVARVLPAGSSDPEAALEYRRYTEQDLRATKVANLSLLAFDIEAGDIVLSDEHAHAWASALNDIRLVLGSRLDIIDEERADQVHHLTDWSKVENDDDYLAVVYNFVTWVQDSLMVAMLDSMETPQS</sequence>
<reference evidence="3 6" key="3">
    <citation type="submission" date="2018-12" db="EMBL/GenBank/DDBJ databases">
        <authorList>
            <consortium name="Pathogen Informatics"/>
        </authorList>
    </citation>
    <scope>NUCLEOTIDE SEQUENCE [LARGE SCALE GENOMIC DNA]</scope>
    <source>
        <strain evidence="3 6">NCTC10918</strain>
    </source>
</reference>
<proteinExistence type="predicted"/>
<dbReference type="Pfam" id="PF09438">
    <property type="entry name" value="DUF2017"/>
    <property type="match status" value="1"/>
</dbReference>
<organism evidence="2 5">
    <name type="scientific">Rothia dentocariosa</name>
    <dbReference type="NCBI Taxonomy" id="2047"/>
    <lineage>
        <taxon>Bacteria</taxon>
        <taxon>Bacillati</taxon>
        <taxon>Actinomycetota</taxon>
        <taxon>Actinomycetes</taxon>
        <taxon>Micrococcales</taxon>
        <taxon>Micrococcaceae</taxon>
        <taxon>Rothia</taxon>
    </lineage>
</organism>
<dbReference type="EMBL" id="PDEV01000001">
    <property type="protein sequence ID" value="PEN16578.1"/>
    <property type="molecule type" value="Genomic_DNA"/>
</dbReference>
<evidence type="ECO:0000313" key="6">
    <source>
        <dbReference type="Proteomes" id="UP000270988"/>
    </source>
</evidence>
<dbReference type="Proteomes" id="UP000219947">
    <property type="component" value="Unassembled WGS sequence"/>
</dbReference>
<protein>
    <submittedName>
        <fullName evidence="2">DUF2017 domain-containing protein</fullName>
    </submittedName>
    <submittedName>
        <fullName evidence="3">Domain of uncharacterized function (DUF2017)</fullName>
    </submittedName>
</protein>
<dbReference type="OMA" id="KPMVMAY"/>
<dbReference type="EMBL" id="LR134521">
    <property type="protein sequence ID" value="VEJ29187.1"/>
    <property type="molecule type" value="Genomic_DNA"/>
</dbReference>
<dbReference type="RefSeq" id="WP_013398900.1">
    <property type="nucleotide sequence ID" value="NZ_CAJPNU010000024.1"/>
</dbReference>
<evidence type="ECO:0000313" key="1">
    <source>
        <dbReference type="EMBL" id="PAK86213.1"/>
    </source>
</evidence>